<dbReference type="PANTHER" id="PTHR43040">
    <property type="entry name" value="RIBONUCLEASE D"/>
    <property type="match status" value="1"/>
</dbReference>
<organism evidence="2 3">
    <name type="scientific">Lophium mytilinum</name>
    <dbReference type="NCBI Taxonomy" id="390894"/>
    <lineage>
        <taxon>Eukaryota</taxon>
        <taxon>Fungi</taxon>
        <taxon>Dikarya</taxon>
        <taxon>Ascomycota</taxon>
        <taxon>Pezizomycotina</taxon>
        <taxon>Dothideomycetes</taxon>
        <taxon>Pleosporomycetidae</taxon>
        <taxon>Mytilinidiales</taxon>
        <taxon>Mytilinidiaceae</taxon>
        <taxon>Lophium</taxon>
    </lineage>
</organism>
<evidence type="ECO:0000256" key="1">
    <source>
        <dbReference type="SAM" id="MobiDB-lite"/>
    </source>
</evidence>
<dbReference type="AlphaFoldDB" id="A0A6A6QKM0"/>
<reference evidence="2" key="1">
    <citation type="journal article" date="2020" name="Stud. Mycol.">
        <title>101 Dothideomycetes genomes: a test case for predicting lifestyles and emergence of pathogens.</title>
        <authorList>
            <person name="Haridas S."/>
            <person name="Albert R."/>
            <person name="Binder M."/>
            <person name="Bloem J."/>
            <person name="Labutti K."/>
            <person name="Salamov A."/>
            <person name="Andreopoulos B."/>
            <person name="Baker S."/>
            <person name="Barry K."/>
            <person name="Bills G."/>
            <person name="Bluhm B."/>
            <person name="Cannon C."/>
            <person name="Castanera R."/>
            <person name="Culley D."/>
            <person name="Daum C."/>
            <person name="Ezra D."/>
            <person name="Gonzalez J."/>
            <person name="Henrissat B."/>
            <person name="Kuo A."/>
            <person name="Liang C."/>
            <person name="Lipzen A."/>
            <person name="Lutzoni F."/>
            <person name="Magnuson J."/>
            <person name="Mondo S."/>
            <person name="Nolan M."/>
            <person name="Ohm R."/>
            <person name="Pangilinan J."/>
            <person name="Park H.-J."/>
            <person name="Ramirez L."/>
            <person name="Alfaro M."/>
            <person name="Sun H."/>
            <person name="Tritt A."/>
            <person name="Yoshinaga Y."/>
            <person name="Zwiers L.-H."/>
            <person name="Turgeon B."/>
            <person name="Goodwin S."/>
            <person name="Spatafora J."/>
            <person name="Crous P."/>
            <person name="Grigoriev I."/>
        </authorList>
    </citation>
    <scope>NUCLEOTIDE SEQUENCE</scope>
    <source>
        <strain evidence="2">CBS 269.34</strain>
    </source>
</reference>
<gene>
    <name evidence="2" type="ORF">BU16DRAFT_620148</name>
</gene>
<proteinExistence type="predicted"/>
<feature type="compositionally biased region" description="Polar residues" evidence="1">
    <location>
        <begin position="7"/>
        <end position="19"/>
    </location>
</feature>
<dbReference type="EMBL" id="MU004193">
    <property type="protein sequence ID" value="KAF2492831.1"/>
    <property type="molecule type" value="Genomic_DNA"/>
</dbReference>
<dbReference type="Proteomes" id="UP000799750">
    <property type="component" value="Unassembled WGS sequence"/>
</dbReference>
<evidence type="ECO:0000313" key="2">
    <source>
        <dbReference type="EMBL" id="KAF2492831.1"/>
    </source>
</evidence>
<sequence length="273" mass="30969">MPPNPGITRNVSLHSQTYPSKAHPHPQGPSSLRTNPKPPPKQPRILYLLANSHSLTIYVAPASTVNILDLSDLNAALRRNDKNALALKWLLEASPIIKVFFDARVAAQILFERCEIKLAVEGSIKRAYIHELQMMEVALRRSDRDREWLAGLDRCIAQDSDLAGGMGVGVVFDRRILHLPILWQKYHGQLTRGGFDVGGPFWIMMIREATKERLEVARSEKHRGYDADGARSGWWEESIQERSDSWNEGVMMDPYTEGEFMGGKDHWTQFDVL</sequence>
<dbReference type="OrthoDB" id="26838at2759"/>
<evidence type="ECO:0000313" key="3">
    <source>
        <dbReference type="Proteomes" id="UP000799750"/>
    </source>
</evidence>
<dbReference type="PANTHER" id="PTHR43040:SF1">
    <property type="entry name" value="RIBONUCLEASE D"/>
    <property type="match status" value="1"/>
</dbReference>
<name>A0A6A6QKM0_9PEZI</name>
<accession>A0A6A6QKM0</accession>
<keyword evidence="3" id="KW-1185">Reference proteome</keyword>
<evidence type="ECO:0008006" key="4">
    <source>
        <dbReference type="Google" id="ProtNLM"/>
    </source>
</evidence>
<feature type="region of interest" description="Disordered" evidence="1">
    <location>
        <begin position="1"/>
        <end position="38"/>
    </location>
</feature>
<protein>
    <recommendedName>
        <fullName evidence="4">3'-5' exonuclease domain-containing protein</fullName>
    </recommendedName>
</protein>